<dbReference type="AlphaFoldDB" id="A0A511MZG1"/>
<dbReference type="EMBL" id="BJXB01000005">
    <property type="protein sequence ID" value="GEM45984.1"/>
    <property type="molecule type" value="Genomic_DNA"/>
</dbReference>
<accession>A0A511MZG1</accession>
<sequence length="65" mass="7385">MCAVGDRDAGCLTALKEVVFCRDGNPEERGKEKCEFRGTFSLKGQMQDLKEKANIWKGFHLQNFC</sequence>
<evidence type="ECO:0000313" key="1">
    <source>
        <dbReference type="EMBL" id="GEM45984.1"/>
    </source>
</evidence>
<evidence type="ECO:0000313" key="2">
    <source>
        <dbReference type="Proteomes" id="UP000321306"/>
    </source>
</evidence>
<protein>
    <submittedName>
        <fullName evidence="1">Uncharacterized protein</fullName>
    </submittedName>
</protein>
<gene>
    <name evidence="1" type="ORF">DC3_16190</name>
</gene>
<dbReference type="Proteomes" id="UP000321306">
    <property type="component" value="Unassembled WGS sequence"/>
</dbReference>
<organism evidence="1 2">
    <name type="scientific">Deinococcus cellulosilyticus (strain DSM 18568 / NBRC 106333 / KACC 11606 / 5516J-15)</name>
    <dbReference type="NCBI Taxonomy" id="1223518"/>
    <lineage>
        <taxon>Bacteria</taxon>
        <taxon>Thermotogati</taxon>
        <taxon>Deinococcota</taxon>
        <taxon>Deinococci</taxon>
        <taxon>Deinococcales</taxon>
        <taxon>Deinococcaceae</taxon>
        <taxon>Deinococcus</taxon>
    </lineage>
</organism>
<keyword evidence="2" id="KW-1185">Reference proteome</keyword>
<name>A0A511MZG1_DEIC1</name>
<comment type="caution">
    <text evidence="1">The sequence shown here is derived from an EMBL/GenBank/DDBJ whole genome shotgun (WGS) entry which is preliminary data.</text>
</comment>
<proteinExistence type="predicted"/>
<reference evidence="1 2" key="1">
    <citation type="submission" date="2019-07" db="EMBL/GenBank/DDBJ databases">
        <title>Whole genome shotgun sequence of Deinococcus cellulosilyticus NBRC 106333.</title>
        <authorList>
            <person name="Hosoyama A."/>
            <person name="Uohara A."/>
            <person name="Ohji S."/>
            <person name="Ichikawa N."/>
        </authorList>
    </citation>
    <scope>NUCLEOTIDE SEQUENCE [LARGE SCALE GENOMIC DNA]</scope>
    <source>
        <strain evidence="1 2">NBRC 106333</strain>
    </source>
</reference>